<gene>
    <name evidence="2" type="ORF">F8M41_022379</name>
</gene>
<sequence length="117" mass="13542">MPSAKDLTTLFLASNIEQINEQESEYEEVEHKAEQEIDNKEIDETEQENDFEDLSSIRDTGLLDDIELEDSNIKVEIILSSKSTKAYTQPNSKYMPYSILSNTFKDTFNLTIQWVLL</sequence>
<evidence type="ECO:0000313" key="3">
    <source>
        <dbReference type="Proteomes" id="UP000439903"/>
    </source>
</evidence>
<keyword evidence="3" id="KW-1185">Reference proteome</keyword>
<reference evidence="2 3" key="1">
    <citation type="journal article" date="2019" name="Environ. Microbiol.">
        <title>At the nexus of three kingdoms: the genome of the mycorrhizal fungus Gigaspora margarita provides insights into plant, endobacterial and fungal interactions.</title>
        <authorList>
            <person name="Venice F."/>
            <person name="Ghignone S."/>
            <person name="Salvioli di Fossalunga A."/>
            <person name="Amselem J."/>
            <person name="Novero M."/>
            <person name="Xianan X."/>
            <person name="Sedzielewska Toro K."/>
            <person name="Morin E."/>
            <person name="Lipzen A."/>
            <person name="Grigoriev I.V."/>
            <person name="Henrissat B."/>
            <person name="Martin F.M."/>
            <person name="Bonfante P."/>
        </authorList>
    </citation>
    <scope>NUCLEOTIDE SEQUENCE [LARGE SCALE GENOMIC DNA]</scope>
    <source>
        <strain evidence="2 3">BEG34</strain>
    </source>
</reference>
<feature type="region of interest" description="Disordered" evidence="1">
    <location>
        <begin position="21"/>
        <end position="50"/>
    </location>
</feature>
<organism evidence="2 3">
    <name type="scientific">Gigaspora margarita</name>
    <dbReference type="NCBI Taxonomy" id="4874"/>
    <lineage>
        <taxon>Eukaryota</taxon>
        <taxon>Fungi</taxon>
        <taxon>Fungi incertae sedis</taxon>
        <taxon>Mucoromycota</taxon>
        <taxon>Glomeromycotina</taxon>
        <taxon>Glomeromycetes</taxon>
        <taxon>Diversisporales</taxon>
        <taxon>Gigasporaceae</taxon>
        <taxon>Gigaspora</taxon>
    </lineage>
</organism>
<protein>
    <submittedName>
        <fullName evidence="2">Uncharacterized protein</fullName>
    </submittedName>
</protein>
<accession>A0A8H4ETP3</accession>
<name>A0A8H4ETP3_GIGMA</name>
<comment type="caution">
    <text evidence="2">The sequence shown here is derived from an EMBL/GenBank/DDBJ whole genome shotgun (WGS) entry which is preliminary data.</text>
</comment>
<feature type="compositionally biased region" description="Basic and acidic residues" evidence="1">
    <location>
        <begin position="29"/>
        <end position="42"/>
    </location>
</feature>
<evidence type="ECO:0000256" key="1">
    <source>
        <dbReference type="SAM" id="MobiDB-lite"/>
    </source>
</evidence>
<dbReference type="AlphaFoldDB" id="A0A8H4ETP3"/>
<proteinExistence type="predicted"/>
<dbReference type="Proteomes" id="UP000439903">
    <property type="component" value="Unassembled WGS sequence"/>
</dbReference>
<evidence type="ECO:0000313" key="2">
    <source>
        <dbReference type="EMBL" id="KAF0552192.1"/>
    </source>
</evidence>
<dbReference type="EMBL" id="WTPW01000070">
    <property type="protein sequence ID" value="KAF0552192.1"/>
    <property type="molecule type" value="Genomic_DNA"/>
</dbReference>